<accession>A0A6J5N531</accession>
<organism evidence="1">
    <name type="scientific">uncultured Caudovirales phage</name>
    <dbReference type="NCBI Taxonomy" id="2100421"/>
    <lineage>
        <taxon>Viruses</taxon>
        <taxon>Duplodnaviria</taxon>
        <taxon>Heunggongvirae</taxon>
        <taxon>Uroviricota</taxon>
        <taxon>Caudoviricetes</taxon>
        <taxon>Peduoviridae</taxon>
        <taxon>Maltschvirus</taxon>
        <taxon>Maltschvirus maltsch</taxon>
    </lineage>
</organism>
<protein>
    <submittedName>
        <fullName evidence="1">Uncharacterized protein</fullName>
    </submittedName>
</protein>
<dbReference type="EMBL" id="LR796581">
    <property type="protein sequence ID" value="CAB4152393.1"/>
    <property type="molecule type" value="Genomic_DNA"/>
</dbReference>
<name>A0A6J5N531_9CAUD</name>
<proteinExistence type="predicted"/>
<reference evidence="1" key="1">
    <citation type="submission" date="2020-04" db="EMBL/GenBank/DDBJ databases">
        <authorList>
            <person name="Chiriac C."/>
            <person name="Salcher M."/>
            <person name="Ghai R."/>
            <person name="Kavagutti S V."/>
        </authorList>
    </citation>
    <scope>NUCLEOTIDE SEQUENCE</scope>
</reference>
<gene>
    <name evidence="1" type="ORF">UFOVP607_12</name>
</gene>
<sequence>MSLNIEKLISVLEAKIDDEKRNAKQADGLTCVLSLTRLDALQDVLLAILEAKLAILEAKK</sequence>
<evidence type="ECO:0000313" key="1">
    <source>
        <dbReference type="EMBL" id="CAB4152393.1"/>
    </source>
</evidence>